<keyword evidence="1" id="KW-0238">DNA-binding</keyword>
<dbReference type="AlphaFoldDB" id="A0A917JF64"/>
<name>A0A917JF64_9ENTE</name>
<reference evidence="3" key="1">
    <citation type="journal article" date="2014" name="Int. J. Syst. Evol. Microbiol.">
        <title>Complete genome sequence of Corynebacterium casei LMG S-19264T (=DSM 44701T), isolated from a smear-ripened cheese.</title>
        <authorList>
            <consortium name="US DOE Joint Genome Institute (JGI-PGF)"/>
            <person name="Walter F."/>
            <person name="Albersmeier A."/>
            <person name="Kalinowski J."/>
            <person name="Ruckert C."/>
        </authorList>
    </citation>
    <scope>NUCLEOTIDE SEQUENCE</scope>
    <source>
        <strain evidence="3">CCM 8433</strain>
    </source>
</reference>
<proteinExistence type="predicted"/>
<dbReference type="PANTHER" id="PTHR46558:SF11">
    <property type="entry name" value="HTH-TYPE TRANSCRIPTIONAL REGULATOR XRE"/>
    <property type="match status" value="1"/>
</dbReference>
<dbReference type="Proteomes" id="UP000622610">
    <property type="component" value="Unassembled WGS sequence"/>
</dbReference>
<dbReference type="Pfam" id="PF01381">
    <property type="entry name" value="HTH_3"/>
    <property type="match status" value="1"/>
</dbReference>
<evidence type="ECO:0000313" key="4">
    <source>
        <dbReference type="Proteomes" id="UP000622610"/>
    </source>
</evidence>
<dbReference type="SUPFAM" id="SSF47413">
    <property type="entry name" value="lambda repressor-like DNA-binding domains"/>
    <property type="match status" value="1"/>
</dbReference>
<accession>A0A917JF64</accession>
<dbReference type="PANTHER" id="PTHR46558">
    <property type="entry name" value="TRACRIPTIONAL REGULATORY PROTEIN-RELATED-RELATED"/>
    <property type="match status" value="1"/>
</dbReference>
<dbReference type="EMBL" id="BMDT01000008">
    <property type="protein sequence ID" value="GGI66085.1"/>
    <property type="molecule type" value="Genomic_DNA"/>
</dbReference>
<feature type="domain" description="HTH cro/C1-type" evidence="2">
    <location>
        <begin position="10"/>
        <end position="64"/>
    </location>
</feature>
<sequence>MNQKIIFQRIVNLREKKDWSQTKLAQKMGISKSTMSKIENGSRKLTAEELIKLSKVFDVTSDYILGLNDYPFESNRSIQYDLEILLNSNARIKYANQYILSEEEKKFFDGIISGHYALKKKEK</sequence>
<dbReference type="InterPro" id="IPR010982">
    <property type="entry name" value="Lambda_DNA-bd_dom_sf"/>
</dbReference>
<protein>
    <recommendedName>
        <fullName evidence="2">HTH cro/C1-type domain-containing protein</fullName>
    </recommendedName>
</protein>
<dbReference type="SMART" id="SM00530">
    <property type="entry name" value="HTH_XRE"/>
    <property type="match status" value="1"/>
</dbReference>
<evidence type="ECO:0000313" key="3">
    <source>
        <dbReference type="EMBL" id="GGI66085.1"/>
    </source>
</evidence>
<dbReference type="PROSITE" id="PS50943">
    <property type="entry name" value="HTH_CROC1"/>
    <property type="match status" value="1"/>
</dbReference>
<keyword evidence="4" id="KW-1185">Reference proteome</keyword>
<evidence type="ECO:0000259" key="2">
    <source>
        <dbReference type="PROSITE" id="PS50943"/>
    </source>
</evidence>
<evidence type="ECO:0000256" key="1">
    <source>
        <dbReference type="ARBA" id="ARBA00023125"/>
    </source>
</evidence>
<comment type="caution">
    <text evidence="3">The sequence shown here is derived from an EMBL/GenBank/DDBJ whole genome shotgun (WGS) entry which is preliminary data.</text>
</comment>
<dbReference type="InterPro" id="IPR001387">
    <property type="entry name" value="Cro/C1-type_HTH"/>
</dbReference>
<dbReference type="RefSeq" id="WP_188367923.1">
    <property type="nucleotide sequence ID" value="NZ_BMDT01000008.1"/>
</dbReference>
<dbReference type="GO" id="GO:0003677">
    <property type="term" value="F:DNA binding"/>
    <property type="evidence" value="ECO:0007669"/>
    <property type="project" value="UniProtKB-KW"/>
</dbReference>
<gene>
    <name evidence="3" type="ORF">GCM10011482_17390</name>
</gene>
<dbReference type="Gene3D" id="1.10.260.40">
    <property type="entry name" value="lambda repressor-like DNA-binding domains"/>
    <property type="match status" value="1"/>
</dbReference>
<organism evidence="3 4">
    <name type="scientific">Enterococcus alcedinis</name>
    <dbReference type="NCBI Taxonomy" id="1274384"/>
    <lineage>
        <taxon>Bacteria</taxon>
        <taxon>Bacillati</taxon>
        <taxon>Bacillota</taxon>
        <taxon>Bacilli</taxon>
        <taxon>Lactobacillales</taxon>
        <taxon>Enterococcaceae</taxon>
        <taxon>Enterococcus</taxon>
    </lineage>
</organism>
<dbReference type="CDD" id="cd00093">
    <property type="entry name" value="HTH_XRE"/>
    <property type="match status" value="1"/>
</dbReference>
<reference evidence="3" key="2">
    <citation type="submission" date="2020-09" db="EMBL/GenBank/DDBJ databases">
        <authorList>
            <person name="Sun Q."/>
            <person name="Sedlacek I."/>
        </authorList>
    </citation>
    <scope>NUCLEOTIDE SEQUENCE</scope>
    <source>
        <strain evidence="3">CCM 8433</strain>
    </source>
</reference>